<keyword evidence="3 6" id="KW-0812">Transmembrane</keyword>
<dbReference type="InterPro" id="IPR050367">
    <property type="entry name" value="APC_superfamily"/>
</dbReference>
<dbReference type="PANTHER" id="PTHR42770">
    <property type="entry name" value="AMINO ACID TRANSPORTER-RELATED"/>
    <property type="match status" value="1"/>
</dbReference>
<dbReference type="eggNOG" id="COG0531">
    <property type="taxonomic scope" value="Bacteria"/>
</dbReference>
<dbReference type="RefSeq" id="WP_010490143.1">
    <property type="nucleotide sequence ID" value="NZ_AZCT01000002.1"/>
</dbReference>
<evidence type="ECO:0000256" key="5">
    <source>
        <dbReference type="ARBA" id="ARBA00023136"/>
    </source>
</evidence>
<dbReference type="Proteomes" id="UP000051984">
    <property type="component" value="Unassembled WGS sequence"/>
</dbReference>
<dbReference type="InterPro" id="IPR002293">
    <property type="entry name" value="AA/rel_permease1"/>
</dbReference>
<feature type="transmembrane region" description="Helical" evidence="6">
    <location>
        <begin position="348"/>
        <end position="368"/>
    </location>
</feature>
<keyword evidence="4 6" id="KW-1133">Transmembrane helix</keyword>
<feature type="transmembrane region" description="Helical" evidence="6">
    <location>
        <begin position="229"/>
        <end position="250"/>
    </location>
</feature>
<feature type="transmembrane region" description="Helical" evidence="6">
    <location>
        <begin position="81"/>
        <end position="100"/>
    </location>
</feature>
<dbReference type="AlphaFoldDB" id="A0A0R1EVA8"/>
<feature type="transmembrane region" description="Helical" evidence="6">
    <location>
        <begin position="323"/>
        <end position="342"/>
    </location>
</feature>
<evidence type="ECO:0000256" key="2">
    <source>
        <dbReference type="ARBA" id="ARBA00022475"/>
    </source>
</evidence>
<dbReference type="Gene3D" id="1.20.1740.10">
    <property type="entry name" value="Amino acid/polyamine transporter I"/>
    <property type="match status" value="1"/>
</dbReference>
<feature type="transmembrane region" description="Helical" evidence="6">
    <location>
        <begin position="7"/>
        <end position="27"/>
    </location>
</feature>
<feature type="transmembrane region" description="Helical" evidence="6">
    <location>
        <begin position="388"/>
        <end position="407"/>
    </location>
</feature>
<comment type="caution">
    <text evidence="7">The sequence shown here is derived from an EMBL/GenBank/DDBJ whole genome shotgun (WGS) entry which is preliminary data.</text>
</comment>
<dbReference type="EMBL" id="AZCT01000002">
    <property type="protein sequence ID" value="KRK13301.1"/>
    <property type="molecule type" value="Genomic_DNA"/>
</dbReference>
<protein>
    <submittedName>
        <fullName evidence="7">Amino acid permease</fullName>
    </submittedName>
</protein>
<evidence type="ECO:0000256" key="4">
    <source>
        <dbReference type="ARBA" id="ARBA00022989"/>
    </source>
</evidence>
<keyword evidence="2" id="KW-1003">Cell membrane</keyword>
<feature type="transmembrane region" description="Helical" evidence="6">
    <location>
        <begin position="120"/>
        <end position="144"/>
    </location>
</feature>
<evidence type="ECO:0000256" key="3">
    <source>
        <dbReference type="ARBA" id="ARBA00022692"/>
    </source>
</evidence>
<feature type="transmembrane region" description="Helical" evidence="6">
    <location>
        <begin position="191"/>
        <end position="208"/>
    </location>
</feature>
<dbReference type="PIRSF" id="PIRSF006060">
    <property type="entry name" value="AA_transporter"/>
    <property type="match status" value="1"/>
</dbReference>
<reference evidence="7 8" key="1">
    <citation type="journal article" date="2015" name="Genome Announc.">
        <title>Expanding the biotechnology potential of lactobacilli through comparative genomics of 213 strains and associated genera.</title>
        <authorList>
            <person name="Sun Z."/>
            <person name="Harris H.M."/>
            <person name="McCann A."/>
            <person name="Guo C."/>
            <person name="Argimon S."/>
            <person name="Zhang W."/>
            <person name="Yang X."/>
            <person name="Jeffery I.B."/>
            <person name="Cooney J.C."/>
            <person name="Kagawa T.F."/>
            <person name="Liu W."/>
            <person name="Song Y."/>
            <person name="Salvetti E."/>
            <person name="Wrobel A."/>
            <person name="Rasinkangas P."/>
            <person name="Parkhill J."/>
            <person name="Rea M.C."/>
            <person name="O'Sullivan O."/>
            <person name="Ritari J."/>
            <person name="Douillard F.P."/>
            <person name="Paul Ross R."/>
            <person name="Yang R."/>
            <person name="Briner A.E."/>
            <person name="Felis G.E."/>
            <person name="de Vos W.M."/>
            <person name="Barrangou R."/>
            <person name="Klaenhammer T.R."/>
            <person name="Caufield P.W."/>
            <person name="Cui Y."/>
            <person name="Zhang H."/>
            <person name="O'Toole P.W."/>
        </authorList>
    </citation>
    <scope>NUCLEOTIDE SEQUENCE [LARGE SCALE GENOMIC DNA]</scope>
    <source>
        <strain evidence="7 8">DSM 20178</strain>
    </source>
</reference>
<accession>A0A0R1EVA8</accession>
<dbReference type="GO" id="GO:0022857">
    <property type="term" value="F:transmembrane transporter activity"/>
    <property type="evidence" value="ECO:0007669"/>
    <property type="project" value="InterPro"/>
</dbReference>
<feature type="transmembrane region" description="Helical" evidence="6">
    <location>
        <begin position="156"/>
        <end position="179"/>
    </location>
</feature>
<feature type="transmembrane region" description="Helical" evidence="6">
    <location>
        <begin position="39"/>
        <end position="60"/>
    </location>
</feature>
<sequence>MKKKIGFWSIVLLAINSIIGSGIFLSPGAVVQSSGSKALILYGIAAFFAAILAVTFAAAAKYVAHSGAAYIYAKAAFGEHVGFYVGITRYIATCIAWGVMATAVVKTVLRIFGFDQNDLMLVTISLILLMLSLLVINCFGPKFFELVNNLSTIGKLAALLVFIIFGIGVIATTGVNHFAQIDRLTSAGTNATLSTLVMGVIAAFYAFTGFESVASGADDMDKPEKNLPIAIPLAISVIAVVYIGVVWIAMMVNPQAMMATKEVVALVAVFNNPLIQNIVLYGALISMLGINVAASFHSPRVLEAIAKQGQLPSWLAGRTAKNFPLPAFLLTIALAVLLPMAFRYDMTSIIILSSISRFVQFLIIPLCVMKFFRGRGDRRLINPARPNVLTDMVCPAVSLILTVLLLIKFDWIGQFTILDANNQHAPNYFAIVAMILGYIVILFGMMLFNYQTKKKRYEYD</sequence>
<proteinExistence type="predicted"/>
<name>A0A0R1EVA8_LACZE</name>
<dbReference type="PANTHER" id="PTHR42770:SF18">
    <property type="entry name" value="ARGININE_AGMATINE ANTIPORTER"/>
    <property type="match status" value="1"/>
</dbReference>
<evidence type="ECO:0000256" key="6">
    <source>
        <dbReference type="SAM" id="Phobius"/>
    </source>
</evidence>
<organism evidence="7 8">
    <name type="scientific">Lacticaseibacillus zeae DSM 20178 = KCTC 3804</name>
    <dbReference type="NCBI Taxonomy" id="1423816"/>
    <lineage>
        <taxon>Bacteria</taxon>
        <taxon>Bacillati</taxon>
        <taxon>Bacillota</taxon>
        <taxon>Bacilli</taxon>
        <taxon>Lactobacillales</taxon>
        <taxon>Lactobacillaceae</taxon>
        <taxon>Lacticaseibacillus</taxon>
    </lineage>
</organism>
<dbReference type="PATRIC" id="fig|1423816.3.peg.1570"/>
<feature type="transmembrane region" description="Helical" evidence="6">
    <location>
        <begin position="278"/>
        <end position="302"/>
    </location>
</feature>
<evidence type="ECO:0000313" key="8">
    <source>
        <dbReference type="Proteomes" id="UP000051984"/>
    </source>
</evidence>
<evidence type="ECO:0000313" key="7">
    <source>
        <dbReference type="EMBL" id="KRK13301.1"/>
    </source>
</evidence>
<evidence type="ECO:0000256" key="1">
    <source>
        <dbReference type="ARBA" id="ARBA00004651"/>
    </source>
</evidence>
<gene>
    <name evidence="7" type="ORF">FD51_GL001507</name>
</gene>
<dbReference type="Pfam" id="PF13520">
    <property type="entry name" value="AA_permease_2"/>
    <property type="match status" value="1"/>
</dbReference>
<dbReference type="GO" id="GO:0005886">
    <property type="term" value="C:plasma membrane"/>
    <property type="evidence" value="ECO:0007669"/>
    <property type="project" value="UniProtKB-SubCell"/>
</dbReference>
<comment type="subcellular location">
    <subcellularLocation>
        <location evidence="1">Cell membrane</location>
        <topology evidence="1">Multi-pass membrane protein</topology>
    </subcellularLocation>
</comment>
<feature type="transmembrane region" description="Helical" evidence="6">
    <location>
        <begin position="427"/>
        <end position="448"/>
    </location>
</feature>
<keyword evidence="5 6" id="KW-0472">Membrane</keyword>